<organism evidence="2 3">
    <name type="scientific">Modestobacter caceresii</name>
    <dbReference type="NCBI Taxonomy" id="1522368"/>
    <lineage>
        <taxon>Bacteria</taxon>
        <taxon>Bacillati</taxon>
        <taxon>Actinomycetota</taxon>
        <taxon>Actinomycetes</taxon>
        <taxon>Geodermatophilales</taxon>
        <taxon>Geodermatophilaceae</taxon>
        <taxon>Modestobacter</taxon>
    </lineage>
</organism>
<evidence type="ECO:0000313" key="2">
    <source>
        <dbReference type="EMBL" id="KGH47417.1"/>
    </source>
</evidence>
<name>A0A098YAD0_9ACTN</name>
<dbReference type="STRING" id="1522368.IN07_07345"/>
<proteinExistence type="predicted"/>
<dbReference type="AlphaFoldDB" id="A0A098YAD0"/>
<dbReference type="Proteomes" id="UP000029713">
    <property type="component" value="Unassembled WGS sequence"/>
</dbReference>
<comment type="caution">
    <text evidence="2">The sequence shown here is derived from an EMBL/GenBank/DDBJ whole genome shotgun (WGS) entry which is preliminary data.</text>
</comment>
<feature type="region of interest" description="Disordered" evidence="1">
    <location>
        <begin position="27"/>
        <end position="77"/>
    </location>
</feature>
<gene>
    <name evidence="2" type="ORF">IN07_07345</name>
</gene>
<sequence length="77" mass="7710">MTFLIVTGVLLVALLAAAALLDHRAKARRARMSADGPRLPGDAGSRLRGAAVHGNADAYRGIDGPGQRTGSGGTGGT</sequence>
<dbReference type="RefSeq" id="WP_036334691.1">
    <property type="nucleotide sequence ID" value="NZ_JPMX01000023.1"/>
</dbReference>
<protein>
    <submittedName>
        <fullName evidence="2">Uncharacterized protein</fullName>
    </submittedName>
</protein>
<accession>A0A098YAD0</accession>
<keyword evidence="3" id="KW-1185">Reference proteome</keyword>
<feature type="compositionally biased region" description="Gly residues" evidence="1">
    <location>
        <begin position="63"/>
        <end position="77"/>
    </location>
</feature>
<evidence type="ECO:0000256" key="1">
    <source>
        <dbReference type="SAM" id="MobiDB-lite"/>
    </source>
</evidence>
<dbReference type="EMBL" id="JPMX01000023">
    <property type="protein sequence ID" value="KGH47417.1"/>
    <property type="molecule type" value="Genomic_DNA"/>
</dbReference>
<evidence type="ECO:0000313" key="3">
    <source>
        <dbReference type="Proteomes" id="UP000029713"/>
    </source>
</evidence>
<reference evidence="2 3" key="1">
    <citation type="submission" date="2014-07" db="EMBL/GenBank/DDBJ databases">
        <title>Biosystematic studies on Modestobacter strains isolated from extreme hyper-arid desert soil and from historic building.</title>
        <authorList>
            <person name="Bukarasam K."/>
            <person name="Bull A."/>
            <person name="Girard G."/>
            <person name="van Wezel G."/>
            <person name="Goodfellow M."/>
        </authorList>
    </citation>
    <scope>NUCLEOTIDE SEQUENCE [LARGE SCALE GENOMIC DNA]</scope>
    <source>
        <strain evidence="2 3">KNN45-2b</strain>
    </source>
</reference>